<evidence type="ECO:0000259" key="1">
    <source>
        <dbReference type="PROSITE" id="PS00028"/>
    </source>
</evidence>
<sequence length="307" mass="35652">MTNDDKENAEKCQIFECIKCNFKCSKKSNYNNHLSTRKHKMMTYNDVVEAEKPNYEKSIPISNPENNINKCICGKSYKYRQGLYVHKRKCVVSLETEENSCLTDKELVGLVLKQNKELMKQTQDINDKMMEIMKSGYNNTTNNNYNKTFNLNIFLNHECKDAMNIMDFVDSLKLQLSDLENVGKIGYVNGISDIIVKNLQALDITKRPVHCSDVKREVLYIKDDNQWEKEDRDKNKIRKAIKHIAHKNSKMVNEFKVKYPNCHQSQSKQSDQYLKILMESMGGPGDDGTINENKIIKNIAKEVIIDK</sequence>
<name>A0A6C0LIX3_9ZZZZ</name>
<dbReference type="SUPFAM" id="SSF57667">
    <property type="entry name" value="beta-beta-alpha zinc fingers"/>
    <property type="match status" value="1"/>
</dbReference>
<feature type="domain" description="C2H2-type" evidence="1">
    <location>
        <begin position="17"/>
        <end position="39"/>
    </location>
</feature>
<dbReference type="InterPro" id="IPR036236">
    <property type="entry name" value="Znf_C2H2_sf"/>
</dbReference>
<organism evidence="2">
    <name type="scientific">viral metagenome</name>
    <dbReference type="NCBI Taxonomy" id="1070528"/>
    <lineage>
        <taxon>unclassified sequences</taxon>
        <taxon>metagenomes</taxon>
        <taxon>organismal metagenomes</taxon>
    </lineage>
</organism>
<dbReference type="AlphaFoldDB" id="A0A6C0LIX3"/>
<proteinExistence type="predicted"/>
<reference evidence="2" key="1">
    <citation type="journal article" date="2020" name="Nature">
        <title>Giant virus diversity and host interactions through global metagenomics.</title>
        <authorList>
            <person name="Schulz F."/>
            <person name="Roux S."/>
            <person name="Paez-Espino D."/>
            <person name="Jungbluth S."/>
            <person name="Walsh D.A."/>
            <person name="Denef V.J."/>
            <person name="McMahon K.D."/>
            <person name="Konstantinidis K.T."/>
            <person name="Eloe-Fadrosh E.A."/>
            <person name="Kyrpides N.C."/>
            <person name="Woyke T."/>
        </authorList>
    </citation>
    <scope>NUCLEOTIDE SEQUENCE</scope>
    <source>
        <strain evidence="2">GVMAG-M-3300027892-73</strain>
    </source>
</reference>
<dbReference type="EMBL" id="MN740521">
    <property type="protein sequence ID" value="QHU30889.1"/>
    <property type="molecule type" value="Genomic_DNA"/>
</dbReference>
<accession>A0A6C0LIX3</accession>
<evidence type="ECO:0000313" key="2">
    <source>
        <dbReference type="EMBL" id="QHU30889.1"/>
    </source>
</evidence>
<dbReference type="InterPro" id="IPR013087">
    <property type="entry name" value="Znf_C2H2_type"/>
</dbReference>
<dbReference type="PROSITE" id="PS00028">
    <property type="entry name" value="ZINC_FINGER_C2H2_1"/>
    <property type="match status" value="1"/>
</dbReference>
<protein>
    <recommendedName>
        <fullName evidence="1">C2H2-type domain-containing protein</fullName>
    </recommendedName>
</protein>